<dbReference type="Pfam" id="PF25222">
    <property type="entry name" value="DUF7840"/>
    <property type="match status" value="1"/>
</dbReference>
<reference evidence="5" key="1">
    <citation type="submission" date="2020-01" db="EMBL/GenBank/DDBJ databases">
        <authorList>
            <person name="Meier V. D."/>
            <person name="Meier V D."/>
        </authorList>
    </citation>
    <scope>NUCLEOTIDE SEQUENCE</scope>
    <source>
        <strain evidence="5">HLG_WM_MAG_06</strain>
    </source>
</reference>
<dbReference type="InterPro" id="IPR057162">
    <property type="entry name" value="DUF7840"/>
</dbReference>
<accession>A0A6S6S6U2</accession>
<dbReference type="EMBL" id="CACVAP010000011">
    <property type="protein sequence ID" value="CAA6798817.1"/>
    <property type="molecule type" value="Genomic_DNA"/>
</dbReference>
<proteinExistence type="predicted"/>
<evidence type="ECO:0000313" key="5">
    <source>
        <dbReference type="EMBL" id="CAA6798817.1"/>
    </source>
</evidence>
<dbReference type="InterPro" id="IPR057165">
    <property type="entry name" value="DUF7843"/>
</dbReference>
<dbReference type="Pfam" id="PF13387">
    <property type="entry name" value="Lnb_N"/>
    <property type="match status" value="1"/>
</dbReference>
<feature type="domain" description="DUF7843" evidence="4">
    <location>
        <begin position="34"/>
        <end position="105"/>
    </location>
</feature>
<evidence type="ECO:0000256" key="1">
    <source>
        <dbReference type="SAM" id="SignalP"/>
    </source>
</evidence>
<gene>
    <name evidence="5" type="ORF">HELGO_WM2303</name>
</gene>
<name>A0A6S6S6U2_9BACT</name>
<dbReference type="AlphaFoldDB" id="A0A6S6S6U2"/>
<feature type="chain" id="PRO_5028161216" evidence="1">
    <location>
        <begin position="25"/>
        <end position="599"/>
    </location>
</feature>
<keyword evidence="1" id="KW-0732">Signal</keyword>
<feature type="domain" description="DUF7840" evidence="3">
    <location>
        <begin position="390"/>
        <end position="598"/>
    </location>
</feature>
<feature type="signal peptide" evidence="1">
    <location>
        <begin position="1"/>
        <end position="24"/>
    </location>
</feature>
<dbReference type="Pfam" id="PF25225">
    <property type="entry name" value="DUF7843"/>
    <property type="match status" value="1"/>
</dbReference>
<organism evidence="5">
    <name type="scientific">uncultured Sulfurovum sp</name>
    <dbReference type="NCBI Taxonomy" id="269237"/>
    <lineage>
        <taxon>Bacteria</taxon>
        <taxon>Pseudomonadati</taxon>
        <taxon>Campylobacterota</taxon>
        <taxon>Epsilonproteobacteria</taxon>
        <taxon>Campylobacterales</taxon>
        <taxon>Sulfurovaceae</taxon>
        <taxon>Sulfurovum</taxon>
        <taxon>environmental samples</taxon>
    </lineage>
</organism>
<evidence type="ECO:0000259" key="2">
    <source>
        <dbReference type="Pfam" id="PF13387"/>
    </source>
</evidence>
<sequence length="599" mass="69024">MLKNLNKAVSYLFVLLILNSPLFSTNNFSIQIDTLSTNPQWHKLLHMKNHKSEIDDPRFFFAKEGKTAPKAELKASIEKLISDKSDDSNSTLCRYPSRSKWILEQIPVLQKQIKTPKCTALKEELKALNAKYVTLILASAHINSPASAFGHTFLRIDSNPNTPLLSYAVNYAAQTTEDNGFIYAYQGLFGGYKGRYSIDPYYKKLNEYSNLEQRDVWEYTLDLSEKEIERMVLHIFEIRHFHADYFFLAENCSYNLLWLLEIAKEGVNLVDKFTHKAIPIDTLRAILSQDLIKKTTYRPSKRKEILNIAKPIQHNKQALNFAKSDDYNLTSIEKLSKKEKIAALELATALLRIRLSNQEIDKKTYLEKFLTLLKNRSKLGLQVKEKVIQPNSPLEGHHSTKASFSLTNNKEFKGRIKVAYHDIYDNDTGFIPGAYINFFDTAIEYKNKQLKLDEVNLLDIRSYALQDAIFKPISWQVSLGAKRIFNHELTSFLQAGGGIALGDEKLYGYTTITPAIYYNKQAEHSVAANIGLLYNPSKSLKIGVLGSNEWFRKNREIQELEPFVTYSINQKSAFNIRYEYKKLKKFEEKDLILSLFLYF</sequence>
<evidence type="ECO:0000259" key="3">
    <source>
        <dbReference type="Pfam" id="PF25222"/>
    </source>
</evidence>
<feature type="domain" description="Lnb N-terminal periplasmic" evidence="2">
    <location>
        <begin position="126"/>
        <end position="289"/>
    </location>
</feature>
<dbReference type="InterPro" id="IPR025178">
    <property type="entry name" value="Lnb_N"/>
</dbReference>
<evidence type="ECO:0000259" key="4">
    <source>
        <dbReference type="Pfam" id="PF25225"/>
    </source>
</evidence>
<protein>
    <submittedName>
        <fullName evidence="5">Putative outermembrane protein</fullName>
    </submittedName>
</protein>